<evidence type="ECO:0000313" key="2">
    <source>
        <dbReference type="EMBL" id="KAK4488291.1"/>
    </source>
</evidence>
<evidence type="ECO:0000313" key="1">
    <source>
        <dbReference type="EMBL" id="KAK4488287.1"/>
    </source>
</evidence>
<keyword evidence="3" id="KW-1185">Reference proteome</keyword>
<dbReference type="EMBL" id="JAYDYQ010001088">
    <property type="protein sequence ID" value="KAK4488287.1"/>
    <property type="molecule type" value="Genomic_DNA"/>
</dbReference>
<accession>A0ABR0DGC8</accession>
<evidence type="ECO:0000313" key="3">
    <source>
        <dbReference type="Proteomes" id="UP001291926"/>
    </source>
</evidence>
<dbReference type="PANTHER" id="PTHR48476">
    <property type="entry name" value="SHORT-CHAIN DEHYDROGENASE TIC 32, CHLOROPLASTIC-LIKE"/>
    <property type="match status" value="1"/>
</dbReference>
<gene>
    <name evidence="1" type="ORF">RD792_004039</name>
    <name evidence="2" type="ORF">RD792_004047</name>
</gene>
<dbReference type="PANTHER" id="PTHR48476:SF1">
    <property type="entry name" value="SHORT-CHAIN DEHYDROGENASE TIC 32, CHLOROPLASTIC-LIKE"/>
    <property type="match status" value="1"/>
</dbReference>
<proteinExistence type="predicted"/>
<sequence>MWIFGRKGASGFSASSTAEEVTQDIDASGLTAIITGDLQWRWLGSGLGRGGRGNGLKCLGLRGGNGAEAGLGLAMSAARGLREEE</sequence>
<reference evidence="1 3" key="1">
    <citation type="journal article" date="2023" name="bioRxiv">
        <title>Genome report: Whole genome sequence and annotation of Penstemon davidsonii.</title>
        <authorList>
            <person name="Ostevik K.L."/>
            <person name="Alabady M."/>
            <person name="Zhang M."/>
            <person name="Rausher M.D."/>
        </authorList>
    </citation>
    <scope>NUCLEOTIDE SEQUENCE [LARGE SCALE GENOMIC DNA]</scope>
    <source>
        <strain evidence="1">DNT005</strain>
        <tissue evidence="1">Whole leaf</tissue>
    </source>
</reference>
<organism evidence="1 3">
    <name type="scientific">Penstemon davidsonii</name>
    <dbReference type="NCBI Taxonomy" id="160366"/>
    <lineage>
        <taxon>Eukaryota</taxon>
        <taxon>Viridiplantae</taxon>
        <taxon>Streptophyta</taxon>
        <taxon>Embryophyta</taxon>
        <taxon>Tracheophyta</taxon>
        <taxon>Spermatophyta</taxon>
        <taxon>Magnoliopsida</taxon>
        <taxon>eudicotyledons</taxon>
        <taxon>Gunneridae</taxon>
        <taxon>Pentapetalae</taxon>
        <taxon>asterids</taxon>
        <taxon>lamiids</taxon>
        <taxon>Lamiales</taxon>
        <taxon>Plantaginaceae</taxon>
        <taxon>Cheloneae</taxon>
        <taxon>Penstemon</taxon>
    </lineage>
</organism>
<dbReference type="EMBL" id="JAYDYQ010001088">
    <property type="protein sequence ID" value="KAK4488291.1"/>
    <property type="molecule type" value="Genomic_DNA"/>
</dbReference>
<comment type="caution">
    <text evidence="1">The sequence shown here is derived from an EMBL/GenBank/DDBJ whole genome shotgun (WGS) entry which is preliminary data.</text>
</comment>
<reference evidence="1" key="2">
    <citation type="submission" date="2023-12" db="EMBL/GenBank/DDBJ databases">
        <authorList>
            <person name="Ostevik K."/>
            <person name="Alabady M."/>
            <person name="Zhang M."/>
            <person name="Rausher M."/>
        </authorList>
    </citation>
    <scope>NUCLEOTIDE SEQUENCE</scope>
    <source>
        <strain evidence="1">DNT005</strain>
        <tissue evidence="1">Whole leaf</tissue>
    </source>
</reference>
<protein>
    <submittedName>
        <fullName evidence="1">Uncharacterized protein</fullName>
    </submittedName>
</protein>
<name>A0ABR0DGC8_9LAMI</name>
<dbReference type="InterPro" id="IPR055280">
    <property type="entry name" value="TIC32"/>
</dbReference>
<dbReference type="Proteomes" id="UP001291926">
    <property type="component" value="Unassembled WGS sequence"/>
</dbReference>